<dbReference type="SUPFAM" id="SSF53300">
    <property type="entry name" value="vWA-like"/>
    <property type="match status" value="1"/>
</dbReference>
<dbReference type="EMBL" id="HBGD01003938">
    <property type="protein sequence ID" value="CAD9079997.1"/>
    <property type="molecule type" value="Transcribed_RNA"/>
</dbReference>
<dbReference type="SMART" id="SM01047">
    <property type="entry name" value="C1_4"/>
    <property type="match status" value="1"/>
</dbReference>
<dbReference type="Pfam" id="PF04056">
    <property type="entry name" value="Ssl1"/>
    <property type="match status" value="1"/>
</dbReference>
<dbReference type="InterPro" id="IPR004595">
    <property type="entry name" value="TFIIH_C1-like_dom"/>
</dbReference>
<feature type="domain" description="TFIIH C1-like" evidence="5">
    <location>
        <begin position="402"/>
        <end position="447"/>
    </location>
</feature>
<gene>
    <name evidence="6" type="ORF">PCOS0759_LOCUS3237</name>
</gene>
<dbReference type="InterPro" id="IPR036465">
    <property type="entry name" value="vWFA_dom_sf"/>
</dbReference>
<dbReference type="InterPro" id="IPR046349">
    <property type="entry name" value="C1-like_sf"/>
</dbReference>
<dbReference type="InterPro" id="IPR012170">
    <property type="entry name" value="TFIIH_SSL1/p44"/>
</dbReference>
<reference evidence="6" key="1">
    <citation type="submission" date="2021-01" db="EMBL/GenBank/DDBJ databases">
        <authorList>
            <person name="Corre E."/>
            <person name="Pelletier E."/>
            <person name="Niang G."/>
            <person name="Scheremetjew M."/>
            <person name="Finn R."/>
            <person name="Kale V."/>
            <person name="Holt S."/>
            <person name="Cochrane G."/>
            <person name="Meng A."/>
            <person name="Brown T."/>
            <person name="Cohen L."/>
        </authorList>
    </citation>
    <scope>NUCLEOTIDE SEQUENCE</scope>
    <source>
        <strain evidence="6">WS</strain>
    </source>
</reference>
<evidence type="ECO:0000256" key="1">
    <source>
        <dbReference type="ARBA" id="ARBA00022723"/>
    </source>
</evidence>
<dbReference type="GO" id="GO:0006289">
    <property type="term" value="P:nucleotide-excision repair"/>
    <property type="evidence" value="ECO:0007669"/>
    <property type="project" value="UniProtKB-UniRule"/>
</dbReference>
<dbReference type="SUPFAM" id="SSF57889">
    <property type="entry name" value="Cysteine-rich domain"/>
    <property type="match status" value="1"/>
</dbReference>
<name>A0A7S1PG92_9EUKA</name>
<dbReference type="GO" id="GO:0006357">
    <property type="term" value="P:regulation of transcription by RNA polymerase II"/>
    <property type="evidence" value="ECO:0007669"/>
    <property type="project" value="TreeGrafter"/>
</dbReference>
<dbReference type="PANTHER" id="PTHR12695:SF2">
    <property type="entry name" value="GENERAL TRANSCRIPTION FACTOR IIH SUBUNIT 2-RELATED"/>
    <property type="match status" value="1"/>
</dbReference>
<dbReference type="GO" id="GO:0006351">
    <property type="term" value="P:DNA-templated transcription"/>
    <property type="evidence" value="ECO:0007669"/>
    <property type="project" value="InterPro"/>
</dbReference>
<evidence type="ECO:0000313" key="6">
    <source>
        <dbReference type="EMBL" id="CAD9079997.1"/>
    </source>
</evidence>
<dbReference type="GO" id="GO:0005675">
    <property type="term" value="C:transcription factor TFIIH holo complex"/>
    <property type="evidence" value="ECO:0007669"/>
    <property type="project" value="UniProtKB-UniRule"/>
</dbReference>
<keyword evidence="3" id="KW-0805">Transcription regulation</keyword>
<accession>A0A7S1PG92</accession>
<comment type="similarity">
    <text evidence="3">Belongs to the GTF2H2 family.</text>
</comment>
<sequence length="448" mass="51169">MSSLSDVHKHKTAGKYNWEKQYSGAYQILLDTSDQDLSKKHYIQRERRIREKTKKSVSKKRLKKGLVRWLYIIVDMGMAMEIEKDYVVKDNDEKFISGSSRQQMTEIQNSGETKSVRRVEMVAQKLQEFIAEYFDQNPLCQIGVISTMEGTAEYIEMAGDNAYQLGKKLREYFETKVPRGLPSIQNSLRLAARSLSALAPDYASKEILMIYSTPYTTCDPGDIFKTMASIKDRHITCSVIGFGGEMFVLRKLTSITNGRYVVPRNTPDFHDQLMSFSRPIPSSKRNQIITPEMIQMGFPSKRADTMRSFCACHEEVTPGGYICPRCASKYCHLPSKCKICSLMLVSSPHLARSFHHLFPVDDFVDLHLPLLPEEEHDHRSTIVDLAPGEKHPVQPPSNVPTFCFGCQQRLRHSWNMRLQCPNCQKSFCVDCSDFVHGQLYNCPGCEQG</sequence>
<dbReference type="Gene3D" id="3.40.50.410">
    <property type="entry name" value="von Willebrand factor, type A domain"/>
    <property type="match status" value="1"/>
</dbReference>
<evidence type="ECO:0000256" key="4">
    <source>
        <dbReference type="PIRSR" id="PIRSR015919-1"/>
    </source>
</evidence>
<dbReference type="GO" id="GO:0000439">
    <property type="term" value="C:transcription factor TFIIH core complex"/>
    <property type="evidence" value="ECO:0007669"/>
    <property type="project" value="InterPro"/>
</dbReference>
<dbReference type="NCBIfam" id="TIGR00622">
    <property type="entry name" value="ssl1"/>
    <property type="match status" value="1"/>
</dbReference>
<keyword evidence="1 3" id="KW-0479">Metal-binding</keyword>
<organism evidence="6">
    <name type="scientific">Percolomonas cosmopolitus</name>
    <dbReference type="NCBI Taxonomy" id="63605"/>
    <lineage>
        <taxon>Eukaryota</taxon>
        <taxon>Discoba</taxon>
        <taxon>Heterolobosea</taxon>
        <taxon>Tetramitia</taxon>
        <taxon>Eutetramitia</taxon>
        <taxon>Percolomonadidae</taxon>
        <taxon>Percolomonas</taxon>
    </lineage>
</organism>
<protein>
    <recommendedName>
        <fullName evidence="3">General transcription factor IIH subunit</fullName>
    </recommendedName>
</protein>
<dbReference type="PIRSF" id="PIRSF015919">
    <property type="entry name" value="TFIIH_SSL1"/>
    <property type="match status" value="1"/>
</dbReference>
<dbReference type="AlphaFoldDB" id="A0A7S1PG92"/>
<evidence type="ECO:0000256" key="3">
    <source>
        <dbReference type="PIRNR" id="PIRNR015919"/>
    </source>
</evidence>
<evidence type="ECO:0000259" key="5">
    <source>
        <dbReference type="SMART" id="SM01047"/>
    </source>
</evidence>
<dbReference type="InterPro" id="IPR013083">
    <property type="entry name" value="Znf_RING/FYVE/PHD"/>
</dbReference>
<keyword evidence="2 3" id="KW-0862">Zinc</keyword>
<feature type="zinc finger region" description="C4-type" evidence="4">
    <location>
        <begin position="323"/>
        <end position="340"/>
    </location>
</feature>
<keyword evidence="3" id="KW-0539">Nucleus</keyword>
<dbReference type="Pfam" id="PF07975">
    <property type="entry name" value="C1_4"/>
    <property type="match status" value="1"/>
</dbReference>
<dbReference type="InterPro" id="IPR007198">
    <property type="entry name" value="Ssl1-like"/>
</dbReference>
<dbReference type="PANTHER" id="PTHR12695">
    <property type="entry name" value="GENERAL TRANSCRIPTION FACTOR IIH SUBUNIT 2"/>
    <property type="match status" value="1"/>
</dbReference>
<comment type="subcellular location">
    <subcellularLocation>
        <location evidence="3">Nucleus</location>
    </subcellularLocation>
</comment>
<dbReference type="Gene3D" id="3.30.40.10">
    <property type="entry name" value="Zinc/RING finger domain, C3HC4 (zinc finger)"/>
    <property type="match status" value="1"/>
</dbReference>
<evidence type="ECO:0000256" key="2">
    <source>
        <dbReference type="ARBA" id="ARBA00022833"/>
    </source>
</evidence>
<dbReference type="GO" id="GO:0008270">
    <property type="term" value="F:zinc ion binding"/>
    <property type="evidence" value="ECO:0007669"/>
    <property type="project" value="UniProtKB-UniRule"/>
</dbReference>
<proteinExistence type="inferred from homology"/>
<keyword evidence="3" id="KW-0804">Transcription</keyword>